<proteinExistence type="predicted"/>
<evidence type="ECO:0000313" key="2">
    <source>
        <dbReference type="Proteomes" id="UP000004828"/>
    </source>
</evidence>
<name>C7GEQ2_9FIRM</name>
<dbReference type="Proteomes" id="UP000004828">
    <property type="component" value="Unassembled WGS sequence"/>
</dbReference>
<dbReference type="HOGENOM" id="CLU_3122258_0_0_9"/>
<protein>
    <submittedName>
        <fullName evidence="1">Uncharacterized protein</fullName>
    </submittedName>
</protein>
<comment type="caution">
    <text evidence="1">The sequence shown here is derived from an EMBL/GenBank/DDBJ whole genome shotgun (WGS) entry which is preliminary data.</text>
</comment>
<evidence type="ECO:0000313" key="1">
    <source>
        <dbReference type="EMBL" id="EEU99705.1"/>
    </source>
</evidence>
<reference evidence="1 2" key="1">
    <citation type="submission" date="2009-08" db="EMBL/GenBank/DDBJ databases">
        <authorList>
            <person name="Weinstock G."/>
            <person name="Sodergren E."/>
            <person name="Clifton S."/>
            <person name="Fulton L."/>
            <person name="Fulton B."/>
            <person name="Courtney L."/>
            <person name="Fronick C."/>
            <person name="Harrison M."/>
            <person name="Strong C."/>
            <person name="Farmer C."/>
            <person name="Delahaunty K."/>
            <person name="Markovic C."/>
            <person name="Hall O."/>
            <person name="Minx P."/>
            <person name="Tomlinson C."/>
            <person name="Mitreva M."/>
            <person name="Nelson J."/>
            <person name="Hou S."/>
            <person name="Wollam A."/>
            <person name="Pepin K.H."/>
            <person name="Johnson M."/>
            <person name="Bhonagiri V."/>
            <person name="Nash W.E."/>
            <person name="Warren W."/>
            <person name="Chinwalla A."/>
            <person name="Mardis E.R."/>
            <person name="Wilson R.K."/>
        </authorList>
    </citation>
    <scope>NUCLEOTIDE SEQUENCE [LARGE SCALE GENOMIC DNA]</scope>
    <source>
        <strain evidence="1 2">L1-82</strain>
    </source>
</reference>
<dbReference type="AlphaFoldDB" id="C7GEQ2"/>
<gene>
    <name evidence="1" type="ORF">ROSINTL182_08404</name>
</gene>
<dbReference type="EMBL" id="ABYJ02000182">
    <property type="protein sequence ID" value="EEU99705.1"/>
    <property type="molecule type" value="Genomic_DNA"/>
</dbReference>
<sequence>MPNKRNTKNDCLQAFFVFFLFDRAVLGAGGTCLARTEVERRCPSVQWHCG</sequence>
<accession>C7GEQ2</accession>
<organism evidence="1 2">
    <name type="scientific">Roseburia intestinalis L1-82</name>
    <dbReference type="NCBI Taxonomy" id="536231"/>
    <lineage>
        <taxon>Bacteria</taxon>
        <taxon>Bacillati</taxon>
        <taxon>Bacillota</taxon>
        <taxon>Clostridia</taxon>
        <taxon>Lachnospirales</taxon>
        <taxon>Lachnospiraceae</taxon>
        <taxon>Roseburia</taxon>
    </lineage>
</organism>